<dbReference type="EMBL" id="HBUE01152466">
    <property type="protein sequence ID" value="CAG6505922.1"/>
    <property type="molecule type" value="Transcribed_RNA"/>
</dbReference>
<evidence type="ECO:0000256" key="1">
    <source>
        <dbReference type="SAM" id="SignalP"/>
    </source>
</evidence>
<feature type="signal peptide" evidence="1">
    <location>
        <begin position="1"/>
        <end position="24"/>
    </location>
</feature>
<proteinExistence type="predicted"/>
<evidence type="ECO:0000313" key="2">
    <source>
        <dbReference type="EMBL" id="CAG6557226.1"/>
    </source>
</evidence>
<keyword evidence="1" id="KW-0732">Signal</keyword>
<organism evidence="2">
    <name type="scientific">Culex pipiens</name>
    <name type="common">House mosquito</name>
    <dbReference type="NCBI Taxonomy" id="7175"/>
    <lineage>
        <taxon>Eukaryota</taxon>
        <taxon>Metazoa</taxon>
        <taxon>Ecdysozoa</taxon>
        <taxon>Arthropoda</taxon>
        <taxon>Hexapoda</taxon>
        <taxon>Insecta</taxon>
        <taxon>Pterygota</taxon>
        <taxon>Neoptera</taxon>
        <taxon>Endopterygota</taxon>
        <taxon>Diptera</taxon>
        <taxon>Nematocera</taxon>
        <taxon>Culicoidea</taxon>
        <taxon>Culicidae</taxon>
        <taxon>Culicinae</taxon>
        <taxon>Culicini</taxon>
        <taxon>Culex</taxon>
        <taxon>Culex</taxon>
    </lineage>
</organism>
<protein>
    <submittedName>
        <fullName evidence="2">(northern house mosquito) hypothetical protein</fullName>
    </submittedName>
</protein>
<sequence>MEETTSTGIADVLIILMIVGQTAADTATSTRKDAKGAVGMTGAVMAPAETTEGTILAATEEIATVDSEAEVLEVVLASDVEIIVTTIEEKIHRSIRRRRGLVWRNGTPVDPG</sequence>
<accession>A0A8D8N9N3</accession>
<name>A0A8D8N9N3_CULPI</name>
<dbReference type="EMBL" id="HBUE01257473">
    <property type="protein sequence ID" value="CAG6557226.1"/>
    <property type="molecule type" value="Transcribed_RNA"/>
</dbReference>
<reference evidence="2" key="1">
    <citation type="submission" date="2021-05" db="EMBL/GenBank/DDBJ databases">
        <authorList>
            <person name="Alioto T."/>
            <person name="Alioto T."/>
            <person name="Gomez Garrido J."/>
        </authorList>
    </citation>
    <scope>NUCLEOTIDE SEQUENCE</scope>
</reference>
<feature type="chain" id="PRO_5036261531" evidence="1">
    <location>
        <begin position="25"/>
        <end position="112"/>
    </location>
</feature>
<dbReference type="AlphaFoldDB" id="A0A8D8N9N3"/>